<feature type="domain" description="SEA" evidence="16">
    <location>
        <begin position="80"/>
        <end position="194"/>
    </location>
</feature>
<evidence type="ECO:0000259" key="16">
    <source>
        <dbReference type="PROSITE" id="PS50024"/>
    </source>
</evidence>
<dbReference type="SUPFAM" id="SSF82671">
    <property type="entry name" value="SEA domain"/>
    <property type="match status" value="1"/>
</dbReference>
<evidence type="ECO:0000256" key="5">
    <source>
        <dbReference type="ARBA" id="ARBA00022825"/>
    </source>
</evidence>
<dbReference type="GO" id="GO:0006508">
    <property type="term" value="P:proteolysis"/>
    <property type="evidence" value="ECO:0007669"/>
    <property type="project" value="UniProtKB-KW"/>
</dbReference>
<feature type="domain" description="CUB" evidence="15">
    <location>
        <begin position="210"/>
        <end position="328"/>
    </location>
</feature>
<dbReference type="GO" id="GO:0009566">
    <property type="term" value="P:fertilization"/>
    <property type="evidence" value="ECO:0007669"/>
    <property type="project" value="UniProtKB-ARBA"/>
</dbReference>
<sequence length="843" mass="94042">MMSCGEVALVVFNLIYGLLQEVNGLAEEMVFLPASDQKKFEKRKPKEVILIVGLIIGAALLSLMIGLLVWHFHFRPDNRIKKMYNGYLNITNQQFTEELEDSESQEFKNLAVTVEEMLQETYMDNNGVAPYYVQSTVTAFSEGSVIAYYWLECRVPPENEAELDEAIRGLSASTSSRSKAKISYNSLRVANMVVDRADPRKVKPPKDKSCTYDLHATAGKSGVFTSPGFPDSPYPADSWCQWIIRADPDHILELNFVTFDLERICQNDFVTVYDSLSPIEKREITERCGVYPPTNALKLVSSRNVMLVTLITDDDENHPGFKAEFRQLPKEKECGKFLNQPGNFSSPYYPAYYPPRSHCTWTLKVPAPFQVKVVFRVFLLQDPQNGVCKDYVEVNNKMICGNRPMLVQLSSGNEMMITFHSDTAESDRGFFATFEAYDASKPCPDEFACIIGHCIGKDLVCDGWNDCGDNSDEINCDCKEGQFQCGTGLCKSNFWKCDGVNDCGDNSDEANCQCDSEEMKCANGKCVPEEQKCNLVDECGDGTDEKDCKSESRSVPCTSYTYKCKNDICIQKKNPECDGTKDCADGSDEQNCSCGSRPYKHSRIVGGVDAEIGEWPWQVSLHVKGYGNTCGASVISDRWLVSAAHCFQNTAKIKYSDPTIWTAYLGLHRQLELNDHVVQKSLKQIIVNENYNPQTFNNDIALLELSSPVTFSSVIQPICLPDATHNFPVGKSIWVTGWGKLKEDGPEAKVLQKAELRIIKRQICNSLLSSVVTSRMICAGFLSGGIDACQGDSGGPMSSVERNGRVFLAGIVSWGDGCARRNKPGVYTKASKFRQWIMQRSGI</sequence>
<evidence type="ECO:0000313" key="18">
    <source>
        <dbReference type="EMBL" id="GCB75755.1"/>
    </source>
</evidence>
<dbReference type="AlphaFoldDB" id="A0A401PRK9"/>
<dbReference type="SMART" id="SM00192">
    <property type="entry name" value="LDLa"/>
    <property type="match status" value="4"/>
</dbReference>
<dbReference type="SUPFAM" id="SSF57424">
    <property type="entry name" value="LDL receptor-like module"/>
    <property type="match status" value="4"/>
</dbReference>
<evidence type="ECO:0000256" key="1">
    <source>
        <dbReference type="ARBA" id="ARBA00004606"/>
    </source>
</evidence>
<dbReference type="PRINTS" id="PR00261">
    <property type="entry name" value="LDLRECEPTOR"/>
</dbReference>
<evidence type="ECO:0000256" key="4">
    <source>
        <dbReference type="ARBA" id="ARBA00022801"/>
    </source>
</evidence>
<dbReference type="InterPro" id="IPR017051">
    <property type="entry name" value="Peptidase_S1A_matripase"/>
</dbReference>
<dbReference type="Gene3D" id="3.30.70.960">
    <property type="entry name" value="SEA domain"/>
    <property type="match status" value="1"/>
</dbReference>
<dbReference type="InterPro" id="IPR001254">
    <property type="entry name" value="Trypsin_dom"/>
</dbReference>
<feature type="active site" description="Charge relay system" evidence="12">
    <location>
        <position position="793"/>
    </location>
</feature>
<dbReference type="PROSITE" id="PS00134">
    <property type="entry name" value="TRYPSIN_HIS"/>
    <property type="match status" value="1"/>
</dbReference>
<dbReference type="CDD" id="cd00190">
    <property type="entry name" value="Tryp_SPc"/>
    <property type="match status" value="1"/>
</dbReference>
<dbReference type="PANTHER" id="PTHR24252:SF17">
    <property type="entry name" value="SUPPRESSOR OF TUMORIGENICITY 14 PROTEIN HOMOLOG-RELATED"/>
    <property type="match status" value="1"/>
</dbReference>
<dbReference type="GO" id="GO:0004252">
    <property type="term" value="F:serine-type endopeptidase activity"/>
    <property type="evidence" value="ECO:0007669"/>
    <property type="project" value="InterPro"/>
</dbReference>
<comment type="subcellular location">
    <subcellularLocation>
        <location evidence="1">Membrane</location>
        <topology evidence="1">Single-pass type II membrane protein</topology>
    </subcellularLocation>
</comment>
<dbReference type="FunFam" id="2.60.120.290:FF:000005">
    <property type="entry name" value="Procollagen C-endopeptidase enhancer 1"/>
    <property type="match status" value="1"/>
</dbReference>
<comment type="caution">
    <text evidence="18">The sequence shown here is derived from an EMBL/GenBank/DDBJ whole genome shotgun (WGS) entry which is preliminary data.</text>
</comment>
<evidence type="ECO:0000256" key="8">
    <source>
        <dbReference type="ARBA" id="ARBA00023136"/>
    </source>
</evidence>
<feature type="disulfide bond" evidence="13">
    <location>
        <begin position="461"/>
        <end position="476"/>
    </location>
</feature>
<dbReference type="FunFam" id="2.40.10.10:FF:000003">
    <property type="entry name" value="Transmembrane serine protease 3"/>
    <property type="match status" value="1"/>
</dbReference>
<dbReference type="Proteomes" id="UP000288216">
    <property type="component" value="Unassembled WGS sequence"/>
</dbReference>
<feature type="active site" description="Charge relay system" evidence="12">
    <location>
        <position position="699"/>
    </location>
</feature>
<feature type="disulfide bond" evidence="13">
    <location>
        <begin position="478"/>
        <end position="490"/>
    </location>
</feature>
<keyword evidence="6" id="KW-0735">Signal-anchor</keyword>
<feature type="disulfide bond" evidence="13">
    <location>
        <begin position="485"/>
        <end position="503"/>
    </location>
</feature>
<feature type="disulfide bond" evidence="13">
    <location>
        <begin position="533"/>
        <end position="548"/>
    </location>
</feature>
<dbReference type="PANTHER" id="PTHR24252">
    <property type="entry name" value="ACROSIN-RELATED"/>
    <property type="match status" value="1"/>
</dbReference>
<dbReference type="InterPro" id="IPR036364">
    <property type="entry name" value="SEA_dom_sf"/>
</dbReference>
<dbReference type="Gene3D" id="4.10.400.10">
    <property type="entry name" value="Low-density Lipoprotein Receptor"/>
    <property type="match status" value="4"/>
</dbReference>
<dbReference type="STRING" id="75743.A0A401PRK9"/>
<comment type="catalytic activity">
    <reaction evidence="11">
        <text>Cleaves various synthetic substrates with Arg or Lys at the P1 position and prefers small side-chain amino acids, such as Ala and Gly, at the P2 position.</text>
        <dbReference type="EC" id="3.4.21.109"/>
    </reaction>
</comment>
<proteinExistence type="inferred from homology"/>
<evidence type="ECO:0000256" key="7">
    <source>
        <dbReference type="ARBA" id="ARBA00022989"/>
    </source>
</evidence>
<dbReference type="Pfam" id="PF00431">
    <property type="entry name" value="CUB"/>
    <property type="match status" value="2"/>
</dbReference>
<feature type="active site" description="Charge relay system" evidence="12">
    <location>
        <position position="645"/>
    </location>
</feature>
<dbReference type="PIRSF" id="PIRSF036370">
    <property type="entry name" value="ST14"/>
    <property type="match status" value="1"/>
</dbReference>
<dbReference type="InterPro" id="IPR000082">
    <property type="entry name" value="SEA_dom"/>
</dbReference>
<dbReference type="PROSITE" id="PS50024">
    <property type="entry name" value="SEA"/>
    <property type="match status" value="1"/>
</dbReference>
<feature type="disulfide bond" evidence="13">
    <location>
        <begin position="497"/>
        <end position="512"/>
    </location>
</feature>
<dbReference type="InterPro" id="IPR000859">
    <property type="entry name" value="CUB_dom"/>
</dbReference>
<dbReference type="InterPro" id="IPR018114">
    <property type="entry name" value="TRYPSIN_HIS"/>
</dbReference>
<evidence type="ECO:0000256" key="3">
    <source>
        <dbReference type="ARBA" id="ARBA00022692"/>
    </source>
</evidence>
<dbReference type="PROSITE" id="PS00135">
    <property type="entry name" value="TRYPSIN_SER"/>
    <property type="match status" value="1"/>
</dbReference>
<evidence type="ECO:0000256" key="12">
    <source>
        <dbReference type="PIRSR" id="PIRSR036370-1"/>
    </source>
</evidence>
<evidence type="ECO:0000313" key="19">
    <source>
        <dbReference type="Proteomes" id="UP000288216"/>
    </source>
</evidence>
<keyword evidence="5 11" id="KW-0720">Serine protease</keyword>
<keyword evidence="10" id="KW-0325">Glycoprotein</keyword>
<name>A0A401PRK9_SCYTO</name>
<dbReference type="Pfam" id="PF00057">
    <property type="entry name" value="Ldl_recept_a"/>
    <property type="match status" value="4"/>
</dbReference>
<dbReference type="Pfam" id="PF00089">
    <property type="entry name" value="Trypsin"/>
    <property type="match status" value="1"/>
</dbReference>
<evidence type="ECO:0000259" key="17">
    <source>
        <dbReference type="PROSITE" id="PS50240"/>
    </source>
</evidence>
<feature type="disulfide bond" evidence="13">
    <location>
        <begin position="577"/>
        <end position="592"/>
    </location>
</feature>
<feature type="disulfide bond" evidence="13">
    <location>
        <begin position="557"/>
        <end position="569"/>
    </location>
</feature>
<evidence type="ECO:0000256" key="11">
    <source>
        <dbReference type="PIRNR" id="PIRNR036370"/>
    </source>
</evidence>
<protein>
    <recommendedName>
        <fullName evidence="11">Suppressor of tumorigenicity 14 protein homolog</fullName>
        <ecNumber evidence="11">3.4.21.109</ecNumber>
    </recommendedName>
    <alternativeName>
        <fullName evidence="11">Serine protease 14</fullName>
    </alternativeName>
</protein>
<dbReference type="Gene3D" id="2.60.120.290">
    <property type="entry name" value="Spermadhesin, CUB domain"/>
    <property type="match status" value="2"/>
</dbReference>
<gene>
    <name evidence="18" type="ORF">scyTo_0015369</name>
</gene>
<feature type="disulfide bond" evidence="13">
    <location>
        <begin position="449"/>
        <end position="467"/>
    </location>
</feature>
<dbReference type="EMBL" id="BFAA01008695">
    <property type="protein sequence ID" value="GCB75755.1"/>
    <property type="molecule type" value="Genomic_DNA"/>
</dbReference>
<keyword evidence="3 14" id="KW-0812">Transmembrane</keyword>
<keyword evidence="4 11" id="KW-0378">Hydrolase</keyword>
<comment type="caution">
    <text evidence="13">Lacks conserved residue(s) required for the propagation of feature annotation.</text>
</comment>
<organism evidence="18 19">
    <name type="scientific">Scyliorhinus torazame</name>
    <name type="common">Cloudy catshark</name>
    <name type="synonym">Catulus torazame</name>
    <dbReference type="NCBI Taxonomy" id="75743"/>
    <lineage>
        <taxon>Eukaryota</taxon>
        <taxon>Metazoa</taxon>
        <taxon>Chordata</taxon>
        <taxon>Craniata</taxon>
        <taxon>Vertebrata</taxon>
        <taxon>Chondrichthyes</taxon>
        <taxon>Elasmobranchii</taxon>
        <taxon>Galeomorphii</taxon>
        <taxon>Galeoidea</taxon>
        <taxon>Carcharhiniformes</taxon>
        <taxon>Scyliorhinidae</taxon>
        <taxon>Scyliorhinus</taxon>
    </lineage>
</organism>
<feature type="domain" description="CUB" evidence="15">
    <location>
        <begin position="333"/>
        <end position="437"/>
    </location>
</feature>
<evidence type="ECO:0000256" key="14">
    <source>
        <dbReference type="SAM" id="Phobius"/>
    </source>
</evidence>
<dbReference type="PROSITE" id="PS50240">
    <property type="entry name" value="TRYPSIN_DOM"/>
    <property type="match status" value="1"/>
</dbReference>
<evidence type="ECO:0000259" key="15">
    <source>
        <dbReference type="PROSITE" id="PS01180"/>
    </source>
</evidence>
<dbReference type="SMART" id="SM00020">
    <property type="entry name" value="Tryp_SPc"/>
    <property type="match status" value="1"/>
</dbReference>
<dbReference type="Pfam" id="PF01390">
    <property type="entry name" value="SEA"/>
    <property type="match status" value="1"/>
</dbReference>
<dbReference type="InterPro" id="IPR033116">
    <property type="entry name" value="TRYPSIN_SER"/>
</dbReference>
<dbReference type="SUPFAM" id="SSF49854">
    <property type="entry name" value="Spermadhesin, CUB domain"/>
    <property type="match status" value="2"/>
</dbReference>
<evidence type="ECO:0000256" key="10">
    <source>
        <dbReference type="ARBA" id="ARBA00023180"/>
    </source>
</evidence>
<evidence type="ECO:0000256" key="9">
    <source>
        <dbReference type="ARBA" id="ARBA00023157"/>
    </source>
</evidence>
<reference evidence="18 19" key="1">
    <citation type="journal article" date="2018" name="Nat. Ecol. Evol.">
        <title>Shark genomes provide insights into elasmobranch evolution and the origin of vertebrates.</title>
        <authorList>
            <person name="Hara Y"/>
            <person name="Yamaguchi K"/>
            <person name="Onimaru K"/>
            <person name="Kadota M"/>
            <person name="Koyanagi M"/>
            <person name="Keeley SD"/>
            <person name="Tatsumi K"/>
            <person name="Tanaka K"/>
            <person name="Motone F"/>
            <person name="Kageyama Y"/>
            <person name="Nozu R"/>
            <person name="Adachi N"/>
            <person name="Nishimura O"/>
            <person name="Nakagawa R"/>
            <person name="Tanegashima C"/>
            <person name="Kiyatake I"/>
            <person name="Matsumoto R"/>
            <person name="Murakumo K"/>
            <person name="Nishida K"/>
            <person name="Terakita A"/>
            <person name="Kuratani S"/>
            <person name="Sato K"/>
            <person name="Hyodo S Kuraku.S."/>
        </authorList>
    </citation>
    <scope>NUCLEOTIDE SEQUENCE [LARGE SCALE GENOMIC DNA]</scope>
</reference>
<dbReference type="FunFam" id="4.10.400.10:FF:000065">
    <property type="entry name" value="Transmembrane protease serine 7"/>
    <property type="match status" value="1"/>
</dbReference>
<comment type="function">
    <text evidence="11">Exhibits trypsin-like activity as defined by cleavage of synthetic substrates with Arg or Lys as the P1 site.</text>
</comment>
<keyword evidence="7 14" id="KW-1133">Transmembrane helix</keyword>
<feature type="domain" description="Peptidase S1" evidence="17">
    <location>
        <begin position="604"/>
        <end position="842"/>
    </location>
</feature>
<comment type="similarity">
    <text evidence="11">Belongs to the peptidase S1 family.</text>
</comment>
<evidence type="ECO:0000256" key="13">
    <source>
        <dbReference type="PROSITE-ProRule" id="PRU00124"/>
    </source>
</evidence>
<keyword evidence="8 11" id="KW-0472">Membrane</keyword>
<dbReference type="CDD" id="cd00112">
    <property type="entry name" value="LDLa"/>
    <property type="match status" value="4"/>
</dbReference>
<dbReference type="InterPro" id="IPR002172">
    <property type="entry name" value="LDrepeatLR_classA_rpt"/>
</dbReference>
<dbReference type="PROSITE" id="PS01180">
    <property type="entry name" value="CUB"/>
    <property type="match status" value="2"/>
</dbReference>
<dbReference type="InterPro" id="IPR009003">
    <property type="entry name" value="Peptidase_S1_PA"/>
</dbReference>
<dbReference type="OrthoDB" id="6380398at2759"/>
<dbReference type="GO" id="GO:0016020">
    <property type="term" value="C:membrane"/>
    <property type="evidence" value="ECO:0007669"/>
    <property type="project" value="UniProtKB-SubCell"/>
</dbReference>
<feature type="disulfide bond" evidence="13">
    <location>
        <begin position="521"/>
        <end position="539"/>
    </location>
</feature>
<dbReference type="CDD" id="cd00041">
    <property type="entry name" value="CUB"/>
    <property type="match status" value="2"/>
</dbReference>
<keyword evidence="19" id="KW-1185">Reference proteome</keyword>
<keyword evidence="2 11" id="KW-0645">Protease</keyword>
<feature type="disulfide bond" evidence="13">
    <location>
        <begin position="514"/>
        <end position="526"/>
    </location>
</feature>
<evidence type="ECO:0000256" key="2">
    <source>
        <dbReference type="ARBA" id="ARBA00022670"/>
    </source>
</evidence>
<dbReference type="PROSITE" id="PS50068">
    <property type="entry name" value="LDLRA_2"/>
    <property type="match status" value="4"/>
</dbReference>
<feature type="transmembrane region" description="Helical" evidence="14">
    <location>
        <begin position="48"/>
        <end position="72"/>
    </location>
</feature>
<keyword evidence="9 13" id="KW-1015">Disulfide bond</keyword>
<evidence type="ECO:0000256" key="6">
    <source>
        <dbReference type="ARBA" id="ARBA00022968"/>
    </source>
</evidence>
<dbReference type="EC" id="3.4.21.109" evidence="11"/>
<dbReference type="SUPFAM" id="SSF50494">
    <property type="entry name" value="Trypsin-like serine proteases"/>
    <property type="match status" value="1"/>
</dbReference>
<dbReference type="SMART" id="SM00042">
    <property type="entry name" value="CUB"/>
    <property type="match status" value="2"/>
</dbReference>
<dbReference type="InterPro" id="IPR036055">
    <property type="entry name" value="LDL_receptor-like_sf"/>
</dbReference>
<accession>A0A401PRK9</accession>
<dbReference type="OMA" id="QHIFEVG"/>
<dbReference type="InterPro" id="IPR043504">
    <property type="entry name" value="Peptidase_S1_PA_chymotrypsin"/>
</dbReference>
<dbReference type="Gene3D" id="2.40.10.10">
    <property type="entry name" value="Trypsin-like serine proteases"/>
    <property type="match status" value="2"/>
</dbReference>
<dbReference type="InterPro" id="IPR035914">
    <property type="entry name" value="Sperma_CUB_dom_sf"/>
</dbReference>